<dbReference type="OMA" id="NCKNEDY"/>
<evidence type="ECO:0000256" key="1">
    <source>
        <dbReference type="ARBA" id="ARBA00004604"/>
    </source>
</evidence>
<dbReference type="GO" id="GO:0000462">
    <property type="term" value="P:maturation of SSU-rRNA from tricistronic rRNA transcript (SSU-rRNA, 5.8S rRNA, LSU-rRNA)"/>
    <property type="evidence" value="ECO:0007669"/>
    <property type="project" value="TreeGrafter"/>
</dbReference>
<dbReference type="AlphaFoldDB" id="I7MB45"/>
<evidence type="ECO:0000259" key="6">
    <source>
        <dbReference type="Pfam" id="PF22916"/>
    </source>
</evidence>
<reference evidence="8" key="1">
    <citation type="journal article" date="2006" name="PLoS Biol.">
        <title>Macronuclear genome sequence of the ciliate Tetrahymena thermophila, a model eukaryote.</title>
        <authorList>
            <person name="Eisen J.A."/>
            <person name="Coyne R.S."/>
            <person name="Wu M."/>
            <person name="Wu D."/>
            <person name="Thiagarajan M."/>
            <person name="Wortman J.R."/>
            <person name="Badger J.H."/>
            <person name="Ren Q."/>
            <person name="Amedeo P."/>
            <person name="Jones K.M."/>
            <person name="Tallon L.J."/>
            <person name="Delcher A.L."/>
            <person name="Salzberg S.L."/>
            <person name="Silva J.C."/>
            <person name="Haas B.J."/>
            <person name="Majoros W.H."/>
            <person name="Farzad M."/>
            <person name="Carlton J.M."/>
            <person name="Smith R.K. Jr."/>
            <person name="Garg J."/>
            <person name="Pearlman R.E."/>
            <person name="Karrer K.M."/>
            <person name="Sun L."/>
            <person name="Manning G."/>
            <person name="Elde N.C."/>
            <person name="Turkewitz A.P."/>
            <person name="Asai D.J."/>
            <person name="Wilkes D.E."/>
            <person name="Wang Y."/>
            <person name="Cai H."/>
            <person name="Collins K."/>
            <person name="Stewart B.A."/>
            <person name="Lee S.R."/>
            <person name="Wilamowska K."/>
            <person name="Weinberg Z."/>
            <person name="Ruzzo W.L."/>
            <person name="Wloga D."/>
            <person name="Gaertig J."/>
            <person name="Frankel J."/>
            <person name="Tsao C.-C."/>
            <person name="Gorovsky M.A."/>
            <person name="Keeling P.J."/>
            <person name="Waller R.F."/>
            <person name="Patron N.J."/>
            <person name="Cherry J.M."/>
            <person name="Stover N.A."/>
            <person name="Krieger C.J."/>
            <person name="del Toro C."/>
            <person name="Ryder H.F."/>
            <person name="Williamson S.C."/>
            <person name="Barbeau R.A."/>
            <person name="Hamilton E.P."/>
            <person name="Orias E."/>
        </authorList>
    </citation>
    <scope>NUCLEOTIDE SEQUENCE [LARGE SCALE GENOMIC DNA]</scope>
    <source>
        <strain evidence="8">SB210</strain>
    </source>
</reference>
<evidence type="ECO:0000313" key="7">
    <source>
        <dbReference type="EMBL" id="EAS07592.1"/>
    </source>
</evidence>
<proteinExistence type="inferred from homology"/>
<dbReference type="RefSeq" id="XP_001027834.1">
    <property type="nucleotide sequence ID" value="XM_001027834.1"/>
</dbReference>
<protein>
    <recommendedName>
        <fullName evidence="9">U3 small nucleolar RNA-associated protein 25</fullName>
    </recommendedName>
</protein>
<keyword evidence="3" id="KW-0539">Nucleus</keyword>
<dbReference type="InterPro" id="IPR053939">
    <property type="entry name" value="UTP25_C"/>
</dbReference>
<dbReference type="InParanoid" id="I7MB45"/>
<evidence type="ECO:0000313" key="8">
    <source>
        <dbReference type="Proteomes" id="UP000009168"/>
    </source>
</evidence>
<comment type="similarity">
    <text evidence="2">Belongs to the UTP25 family.</text>
</comment>
<name>I7MB45_TETTS</name>
<feature type="domain" description="UTP25 C-terminal" evidence="5">
    <location>
        <begin position="547"/>
        <end position="724"/>
    </location>
</feature>
<dbReference type="Pfam" id="PF22916">
    <property type="entry name" value="UTP25_NTPase-like"/>
    <property type="match status" value="1"/>
</dbReference>
<gene>
    <name evidence="7" type="ORF">TTHERM_00678580</name>
</gene>
<dbReference type="GO" id="GO:0019843">
    <property type="term" value="F:rRNA binding"/>
    <property type="evidence" value="ECO:0007669"/>
    <property type="project" value="TreeGrafter"/>
</dbReference>
<dbReference type="HOGENOM" id="CLU_381538_0_0_1"/>
<dbReference type="InterPro" id="IPR010678">
    <property type="entry name" value="UTP25"/>
</dbReference>
<evidence type="ECO:0000256" key="3">
    <source>
        <dbReference type="ARBA" id="ARBA00023242"/>
    </source>
</evidence>
<dbReference type="GO" id="GO:0032040">
    <property type="term" value="C:small-subunit processome"/>
    <property type="evidence" value="ECO:0007669"/>
    <property type="project" value="TreeGrafter"/>
</dbReference>
<dbReference type="GeneID" id="7836142"/>
<feature type="compositionally biased region" description="Acidic residues" evidence="4">
    <location>
        <begin position="39"/>
        <end position="49"/>
    </location>
</feature>
<feature type="region of interest" description="Disordered" evidence="4">
    <location>
        <begin position="1"/>
        <end position="49"/>
    </location>
</feature>
<keyword evidence="8" id="KW-1185">Reference proteome</keyword>
<dbReference type="OrthoDB" id="10264378at2759"/>
<evidence type="ECO:0000259" key="5">
    <source>
        <dbReference type="Pfam" id="PF06862"/>
    </source>
</evidence>
<dbReference type="KEGG" id="tet:TTHERM_00678580"/>
<organism evidence="7 8">
    <name type="scientific">Tetrahymena thermophila (strain SB210)</name>
    <dbReference type="NCBI Taxonomy" id="312017"/>
    <lineage>
        <taxon>Eukaryota</taxon>
        <taxon>Sar</taxon>
        <taxon>Alveolata</taxon>
        <taxon>Ciliophora</taxon>
        <taxon>Intramacronucleata</taxon>
        <taxon>Oligohymenophorea</taxon>
        <taxon>Hymenostomatida</taxon>
        <taxon>Tetrahymenina</taxon>
        <taxon>Tetrahymenidae</taxon>
        <taxon>Tetrahymena</taxon>
    </lineage>
</organism>
<dbReference type="GO" id="GO:0034511">
    <property type="term" value="F:U3 snoRNA binding"/>
    <property type="evidence" value="ECO:0007669"/>
    <property type="project" value="InterPro"/>
</dbReference>
<comment type="subcellular location">
    <subcellularLocation>
        <location evidence="1">Nucleus</location>
        <location evidence="1">Nucleolus</location>
    </subcellularLocation>
</comment>
<evidence type="ECO:0008006" key="9">
    <source>
        <dbReference type="Google" id="ProtNLM"/>
    </source>
</evidence>
<sequence length="726" mass="85788">MGKRKNKQLDEDRIVPRRRIKKNQEEENGNKNQLNAVKEEEEIISEDESINSDQLEELIEFEEQAQSQEKSKKQKFLEKFNIQETNEVDEQSQAKRLAKIPNKINIIQNQSQIASAFNSHFDKDFKELLSTDIEEIIKEKVEKKSQKEIVRDKMKEIFNIGNDGNSEEINPYKKHEEQKRKEKEMFKDFKDPVKEALNNKVEIKEYGIKKQLREKKNYSVENVDEYYIDSLAQKYVKEGLNCSTENLDQSINLGDLTNSQLIQFGIINNYHDLVFIDQDEKRNESFRKLYCSHIMNHMTKVPLQKDFVEELAQKEALEKLKNSKKAATTALVNNEEDDIDCKKNKGYTNCKILIITPFKGDAATIINELLSIYGESKLKKKSNKQRFIEEYENPDRLDEDDFRIGISITNKGLKLFTPFEHCDIIITSLVGLRLATGEKGDKDRNFSFLSSVEILVIDRAHVLYNQNWLHMSELMSLFNQIPKHKHVTNNIHQIREYYFENLAKFYRQTIVYTEFNFPELNSIKNRFMNNYKGCFQIKPYYQQLPHPKINQEFIKFDINNIQNEMDERIEFFKKKIWDDWNKEEMDGSVIFVSSYFEYVKLKSMFVKQNAPVFGICEYTKKRDVQKRIAQFKNGTLPYLMQTERAYFFDVGSIRGMKNILFFSLPKNSYIYQEMLSYLHPESLKHSKCKVVSLFNKYDAFALERIVGTENAKEFLADYNKATSFVL</sequence>
<dbReference type="Proteomes" id="UP000009168">
    <property type="component" value="Unassembled WGS sequence"/>
</dbReference>
<dbReference type="PANTHER" id="PTHR12933:SF0">
    <property type="entry name" value="U3 SMALL NUCLEOLAR RNA-ASSOCIATED PROTEIN 25 HOMOLOG"/>
    <property type="match status" value="1"/>
</dbReference>
<dbReference type="eggNOG" id="KOG2340">
    <property type="taxonomic scope" value="Eukaryota"/>
</dbReference>
<evidence type="ECO:0000256" key="2">
    <source>
        <dbReference type="ARBA" id="ARBA00009223"/>
    </source>
</evidence>
<feature type="domain" description="UTP25 NTP hydrolase-like" evidence="6">
    <location>
        <begin position="270"/>
        <end position="534"/>
    </location>
</feature>
<evidence type="ECO:0000256" key="4">
    <source>
        <dbReference type="SAM" id="MobiDB-lite"/>
    </source>
</evidence>
<accession>I7MB45</accession>
<dbReference type="Pfam" id="PF06862">
    <property type="entry name" value="Utp25_C"/>
    <property type="match status" value="1"/>
</dbReference>
<dbReference type="EMBL" id="GG662216">
    <property type="protein sequence ID" value="EAS07592.1"/>
    <property type="molecule type" value="Genomic_DNA"/>
</dbReference>
<dbReference type="PANTHER" id="PTHR12933">
    <property type="entry name" value="ORF PROTEIN-RELATED"/>
    <property type="match status" value="1"/>
</dbReference>
<dbReference type="STRING" id="312017.I7MB45"/>
<dbReference type="InterPro" id="IPR053940">
    <property type="entry name" value="UTP25_NTPase-like"/>
</dbReference>